<keyword evidence="2" id="KW-1185">Reference proteome</keyword>
<dbReference type="EMBL" id="MZ130495">
    <property type="protein sequence ID" value="QWM90993.2"/>
    <property type="molecule type" value="Genomic_DNA"/>
</dbReference>
<dbReference type="Proteomes" id="UP000827937">
    <property type="component" value="Segment"/>
</dbReference>
<protein>
    <submittedName>
        <fullName evidence="1">Uncharacterized protein</fullName>
    </submittedName>
</protein>
<reference evidence="1 2" key="1">
    <citation type="submission" date="2021-04" db="EMBL/GenBank/DDBJ databases">
        <authorList>
            <person name="Shkoporov A.N."/>
            <person name="Stockdale S.R."/>
            <person name="Guerin E."/>
            <person name="Ross R.P."/>
            <person name="Hill C."/>
        </authorList>
    </citation>
    <scope>NUCLEOTIDE SEQUENCE [LARGE SCALE GENOMIC DNA]</scope>
    <source>
        <strain evidence="2">cr150_1</strain>
    </source>
</reference>
<accession>A0AA48WWU3</accession>
<organism evidence="1 2">
    <name type="scientific">uncultured phage cr150_1</name>
    <dbReference type="NCBI Taxonomy" id="2986413"/>
    <lineage>
        <taxon>Viruses</taxon>
        <taxon>Duplodnaviria</taxon>
        <taxon>Heunggongvirae</taxon>
        <taxon>Uroviricota</taxon>
        <taxon>Caudoviricetes</taxon>
        <taxon>Crassvirales</taxon>
        <taxon>Suoliviridae</taxon>
        <taxon>Loutivirinae</taxon>
        <taxon>Blohavirus</taxon>
        <taxon>Blohavirus faecalis</taxon>
    </lineage>
</organism>
<sequence>MEREPTIKERIELFIQRLLDNGFVEQDEDEVQQYVMFFIGTPLDTRIFKKDIITICISESSQEAEIYMNGQQFLGKRNFTDFIYG</sequence>
<gene>
    <name evidence="1" type="primary">gp_73495</name>
</gene>
<evidence type="ECO:0000313" key="1">
    <source>
        <dbReference type="EMBL" id="QWM90993.2"/>
    </source>
</evidence>
<evidence type="ECO:0000313" key="2">
    <source>
        <dbReference type="Proteomes" id="UP000827937"/>
    </source>
</evidence>
<proteinExistence type="predicted"/>
<name>A0AA48WWU3_9CAUD</name>